<evidence type="ECO:0000256" key="4">
    <source>
        <dbReference type="ARBA" id="ARBA00022989"/>
    </source>
</evidence>
<dbReference type="AlphaFoldDB" id="A0A9D1JJ81"/>
<evidence type="ECO:0000313" key="9">
    <source>
        <dbReference type="Proteomes" id="UP000823935"/>
    </source>
</evidence>
<keyword evidence="4 6" id="KW-1133">Transmembrane helix</keyword>
<comment type="caution">
    <text evidence="8">The sequence shown here is derived from an EMBL/GenBank/DDBJ whole genome shotgun (WGS) entry which is preliminary data.</text>
</comment>
<accession>A0A9D1JJ81</accession>
<dbReference type="PANTHER" id="PTHR46795">
    <property type="entry name" value="ABC TRANSPORTER PERMEASE-RELATED-RELATED"/>
    <property type="match status" value="1"/>
</dbReference>
<feature type="transmembrane region" description="Helical" evidence="6">
    <location>
        <begin position="20"/>
        <end position="37"/>
    </location>
</feature>
<feature type="transmembrane region" description="Helical" evidence="6">
    <location>
        <begin position="57"/>
        <end position="79"/>
    </location>
</feature>
<dbReference type="Pfam" id="PF02687">
    <property type="entry name" value="FtsX"/>
    <property type="match status" value="1"/>
</dbReference>
<feature type="transmembrane region" description="Helical" evidence="6">
    <location>
        <begin position="200"/>
        <end position="222"/>
    </location>
</feature>
<evidence type="ECO:0000256" key="3">
    <source>
        <dbReference type="ARBA" id="ARBA00022692"/>
    </source>
</evidence>
<feature type="transmembrane region" description="Helical" evidence="6">
    <location>
        <begin position="116"/>
        <end position="137"/>
    </location>
</feature>
<keyword evidence="2" id="KW-1003">Cell membrane</keyword>
<feature type="transmembrane region" description="Helical" evidence="6">
    <location>
        <begin position="546"/>
        <end position="577"/>
    </location>
</feature>
<feature type="transmembrane region" description="Helical" evidence="6">
    <location>
        <begin position="157"/>
        <end position="180"/>
    </location>
</feature>
<name>A0A9D1JJ81_9FIRM</name>
<feature type="domain" description="ABC3 transporter permease C-terminal" evidence="7">
    <location>
        <begin position="63"/>
        <end position="184"/>
    </location>
</feature>
<dbReference type="PANTHER" id="PTHR46795:SF3">
    <property type="entry name" value="ABC TRANSPORTER PERMEASE"/>
    <property type="match status" value="1"/>
</dbReference>
<dbReference type="EMBL" id="DVIQ01000022">
    <property type="protein sequence ID" value="HIS30707.1"/>
    <property type="molecule type" value="Genomic_DNA"/>
</dbReference>
<reference evidence="8" key="1">
    <citation type="submission" date="2020-10" db="EMBL/GenBank/DDBJ databases">
        <authorList>
            <person name="Gilroy R."/>
        </authorList>
    </citation>
    <scope>NUCLEOTIDE SEQUENCE</scope>
    <source>
        <strain evidence="8">CHK190-19873</strain>
    </source>
</reference>
<evidence type="ECO:0000256" key="1">
    <source>
        <dbReference type="ARBA" id="ARBA00004651"/>
    </source>
</evidence>
<dbReference type="InterPro" id="IPR052536">
    <property type="entry name" value="ABC-4_Integral_Memb_Prot"/>
</dbReference>
<keyword evidence="5 6" id="KW-0472">Membrane</keyword>
<sequence>MFFKLVFRNSKRSRKENGLFFASLLLSVIAFYIILSLPRQDVMLFLKEMESDAVNRLLGIVPLFYGVTLGLLFFLIYYASRFQLERRRHEFGVYLMMGMRKGRLFFMLLAEDLHGSVWALLLGIPAAVLVSDLISLITARLVGLGIVGHQTTFYGQAVLWTCAGFLAIKLAAFLILSWSIARQEVGELLTETPEGAKKQLSAPVYAASLLLGLLLLGIAFALPIGGYAWQKIHVMALALLLGLAGTFLFFWGLRSVIGALARLGERGGRLGVFNLRQIQETVIQRSNTLAVCFLLILAGLCCFGAGNGIARFYNSTGEHVLDYTFVDYSGENPGETISKTLKEYGLDTEFAELFEMKVGHVRTEEDYENVFQMQNVLDALREEKASAARDIVENNLEYATFPHVICQSSYNRLLAAAGKPALSLAADEAAVYMDRRWSPDEGVRMMNRILEKRPKTTLNGETFYLTGAVQNTDLVTDQFLTLSFALILPDEAYERMTGGMGDTYVNGILDRHLGESLMKAIADTNEKLDKTGLSYESYLQNMGRQLFYTVAASYLTIYLAVIFLIIANTVIGVQFLMDQRKTGRRYRTLIRLGATYEILCESAGKQINWYFGIPVAAAAVGSLAGVRALLSGILSQSAGGSILDRMLVSGVMIFALLVVEWLYIAAVKRSSRRYLLTLMTPEREE</sequence>
<gene>
    <name evidence="8" type="ORF">IAB44_04030</name>
</gene>
<proteinExistence type="predicted"/>
<comment type="subcellular location">
    <subcellularLocation>
        <location evidence="1">Cell membrane</location>
        <topology evidence="1">Multi-pass membrane protein</topology>
    </subcellularLocation>
</comment>
<dbReference type="GO" id="GO:0005886">
    <property type="term" value="C:plasma membrane"/>
    <property type="evidence" value="ECO:0007669"/>
    <property type="project" value="UniProtKB-SubCell"/>
</dbReference>
<feature type="transmembrane region" description="Helical" evidence="6">
    <location>
        <begin position="646"/>
        <end position="666"/>
    </location>
</feature>
<reference evidence="8" key="2">
    <citation type="journal article" date="2021" name="PeerJ">
        <title>Extensive microbial diversity within the chicken gut microbiome revealed by metagenomics and culture.</title>
        <authorList>
            <person name="Gilroy R."/>
            <person name="Ravi A."/>
            <person name="Getino M."/>
            <person name="Pursley I."/>
            <person name="Horton D.L."/>
            <person name="Alikhan N.F."/>
            <person name="Baker D."/>
            <person name="Gharbi K."/>
            <person name="Hall N."/>
            <person name="Watson M."/>
            <person name="Adriaenssens E.M."/>
            <person name="Foster-Nyarko E."/>
            <person name="Jarju S."/>
            <person name="Secka A."/>
            <person name="Antonio M."/>
            <person name="Oren A."/>
            <person name="Chaudhuri R.R."/>
            <person name="La Ragione R."/>
            <person name="Hildebrand F."/>
            <person name="Pallen M.J."/>
        </authorList>
    </citation>
    <scope>NUCLEOTIDE SEQUENCE</scope>
    <source>
        <strain evidence="8">CHK190-19873</strain>
    </source>
</reference>
<evidence type="ECO:0000256" key="5">
    <source>
        <dbReference type="ARBA" id="ARBA00023136"/>
    </source>
</evidence>
<feature type="transmembrane region" description="Helical" evidence="6">
    <location>
        <begin position="609"/>
        <end position="634"/>
    </location>
</feature>
<evidence type="ECO:0000256" key="6">
    <source>
        <dbReference type="SAM" id="Phobius"/>
    </source>
</evidence>
<protein>
    <submittedName>
        <fullName evidence="8">ABC transporter permease</fullName>
    </submittedName>
</protein>
<dbReference type="InterPro" id="IPR003838">
    <property type="entry name" value="ABC3_permease_C"/>
</dbReference>
<evidence type="ECO:0000313" key="8">
    <source>
        <dbReference type="EMBL" id="HIS30707.1"/>
    </source>
</evidence>
<dbReference type="Proteomes" id="UP000823935">
    <property type="component" value="Unassembled WGS sequence"/>
</dbReference>
<keyword evidence="3 6" id="KW-0812">Transmembrane</keyword>
<evidence type="ECO:0000256" key="2">
    <source>
        <dbReference type="ARBA" id="ARBA00022475"/>
    </source>
</evidence>
<feature type="transmembrane region" description="Helical" evidence="6">
    <location>
        <begin position="234"/>
        <end position="253"/>
    </location>
</feature>
<organism evidence="8 9">
    <name type="scientific">Candidatus Limivivens intestinipullorum</name>
    <dbReference type="NCBI Taxonomy" id="2840858"/>
    <lineage>
        <taxon>Bacteria</taxon>
        <taxon>Bacillati</taxon>
        <taxon>Bacillota</taxon>
        <taxon>Clostridia</taxon>
        <taxon>Lachnospirales</taxon>
        <taxon>Lachnospiraceae</taxon>
        <taxon>Lachnospiraceae incertae sedis</taxon>
        <taxon>Candidatus Limivivens</taxon>
    </lineage>
</organism>
<evidence type="ECO:0000259" key="7">
    <source>
        <dbReference type="Pfam" id="PF02687"/>
    </source>
</evidence>